<evidence type="ECO:0000313" key="8">
    <source>
        <dbReference type="EMBL" id="KAI9635758.1"/>
    </source>
</evidence>
<dbReference type="InterPro" id="IPR000571">
    <property type="entry name" value="Znf_CCCH"/>
</dbReference>
<feature type="zinc finger region" description="C3H1-type" evidence="4">
    <location>
        <begin position="150"/>
        <end position="178"/>
    </location>
</feature>
<evidence type="ECO:0000259" key="6">
    <source>
        <dbReference type="PROSITE" id="PS50102"/>
    </source>
</evidence>
<feature type="domain" description="C3H1-type" evidence="7">
    <location>
        <begin position="150"/>
        <end position="178"/>
    </location>
</feature>
<reference evidence="8" key="1">
    <citation type="journal article" date="2022" name="G3 (Bethesda)">
        <title>High quality genome of the basidiomycete yeast Dioszegia hungarica PDD-24b-2 isolated from cloud water.</title>
        <authorList>
            <person name="Jarrige D."/>
            <person name="Haridas S."/>
            <person name="Bleykasten-Grosshans C."/>
            <person name="Joly M."/>
            <person name="Nadalig T."/>
            <person name="Sancelme M."/>
            <person name="Vuilleumier S."/>
            <person name="Grigoriev I.V."/>
            <person name="Amato P."/>
            <person name="Bringel F."/>
        </authorList>
    </citation>
    <scope>NUCLEOTIDE SEQUENCE</scope>
    <source>
        <strain evidence="8">PDD-24b-2</strain>
    </source>
</reference>
<dbReference type="GO" id="GO:0003723">
    <property type="term" value="F:RNA binding"/>
    <property type="evidence" value="ECO:0007669"/>
    <property type="project" value="UniProtKB-UniRule"/>
</dbReference>
<comment type="caution">
    <text evidence="8">The sequence shown here is derived from an EMBL/GenBank/DDBJ whole genome shotgun (WGS) entry which is preliminary data.</text>
</comment>
<keyword evidence="9" id="KW-1185">Reference proteome</keyword>
<dbReference type="PROSITE" id="PS50102">
    <property type="entry name" value="RRM"/>
    <property type="match status" value="1"/>
</dbReference>
<evidence type="ECO:0000313" key="9">
    <source>
        <dbReference type="Proteomes" id="UP001164286"/>
    </source>
</evidence>
<sequence>MPFAESHDLPEFKAWLVRTLEPMCDADPVVMSDYIIALLKHEASYTEEQWRDFITRELADFLEAKSAPFVDLLWQTLSTRSFLATPQVSIAPSTAIASHQTAQIAAAAQSGDYPGSGPSVVSSYRPPNANAPPSGPSRMNGAGAGEVPGGLRKGMCFDYHNRGFCLRGVACKYEHSDDVIIPSAEMGFPPFADFPFGMPFPMPGFPGMPGMPGMPFPFFPGMPGAQKHNMQQESEFWGTNKPPHHTERTSTLVITDIPVVNLSVPAIREYFAVFGEVTNVALEARTKRAMVTFGSNREAYNAWKSDEAVFGSRHVKVLWHRPRPGQGEAGQKALEASAGLIDNLKKMENGDKASIQGAQAAKLYGPEQKLRATILELEQKEKRQKRETLMAEQKVLLARTKAADQATKLEILKRLKEVAKEMVELDKPKEVANEEDVDMDMKSALDRDLEKHGMESVGKRDEEELLKLNAQLTALKEKASALGVASTPSRYSPYPSRGGGFRGRGAPRGRGFRGRGGGFTPGHLQLDNRSRTVIIAGDGLASAKQNVKEWYESHGGNVEDALGGEGWKVVFPNRDMAERVLAMGVKEIPKVTGDLRIQWDTEAPAYGNGGISAPGGGERDVEMGEDSHRGEREDDE</sequence>
<dbReference type="GeneID" id="77726384"/>
<feature type="compositionally biased region" description="Basic and acidic residues" evidence="5">
    <location>
        <begin position="617"/>
        <end position="636"/>
    </location>
</feature>
<dbReference type="Gene3D" id="3.30.70.330">
    <property type="match status" value="1"/>
</dbReference>
<dbReference type="PANTHER" id="PTHR14398">
    <property type="entry name" value="RNA RECOGNITION RRM/RNP DOMAIN"/>
    <property type="match status" value="1"/>
</dbReference>
<keyword evidence="4" id="KW-0863">Zinc-finger</keyword>
<feature type="region of interest" description="Disordered" evidence="5">
    <location>
        <begin position="486"/>
        <end position="506"/>
    </location>
</feature>
<dbReference type="Pfam" id="PF01480">
    <property type="entry name" value="PWI"/>
    <property type="match status" value="1"/>
</dbReference>
<dbReference type="EMBL" id="JAKWFO010000005">
    <property type="protein sequence ID" value="KAI9635758.1"/>
    <property type="molecule type" value="Genomic_DNA"/>
</dbReference>
<evidence type="ECO:0000256" key="3">
    <source>
        <dbReference type="PROSITE-ProRule" id="PRU00176"/>
    </source>
</evidence>
<feature type="domain" description="RRM" evidence="6">
    <location>
        <begin position="250"/>
        <end position="322"/>
    </location>
</feature>
<gene>
    <name evidence="8" type="ORF">MKK02DRAFT_26373</name>
</gene>
<protein>
    <recommendedName>
        <fullName evidence="10">C3H1-type domain-containing protein</fullName>
    </recommendedName>
</protein>
<dbReference type="InterPro" id="IPR012677">
    <property type="entry name" value="Nucleotide-bd_a/b_plait_sf"/>
</dbReference>
<dbReference type="PANTHER" id="PTHR14398:SF0">
    <property type="entry name" value="ZINC FINGER PROTEIN SWM"/>
    <property type="match status" value="1"/>
</dbReference>
<dbReference type="Proteomes" id="UP001164286">
    <property type="component" value="Unassembled WGS sequence"/>
</dbReference>
<feature type="compositionally biased region" description="Gly residues" evidence="5">
    <location>
        <begin position="607"/>
        <end position="616"/>
    </location>
</feature>
<evidence type="ECO:0000256" key="5">
    <source>
        <dbReference type="SAM" id="MobiDB-lite"/>
    </source>
</evidence>
<dbReference type="GO" id="GO:0005634">
    <property type="term" value="C:nucleus"/>
    <property type="evidence" value="ECO:0007669"/>
    <property type="project" value="TreeGrafter"/>
</dbReference>
<name>A0AA38LUQ1_9TREE</name>
<comment type="function">
    <text evidence="2">May be involved in the turnover of nuclear polyadenylated (pA+) RNA.</text>
</comment>
<accession>A0AA38LUQ1</accession>
<evidence type="ECO:0000256" key="1">
    <source>
        <dbReference type="ARBA" id="ARBA00022884"/>
    </source>
</evidence>
<proteinExistence type="predicted"/>
<keyword evidence="4" id="KW-0862">Zinc</keyword>
<dbReference type="RefSeq" id="XP_052945535.1">
    <property type="nucleotide sequence ID" value="XM_053087183.1"/>
</dbReference>
<keyword evidence="1 3" id="KW-0694">RNA-binding</keyword>
<dbReference type="CDD" id="cd12257">
    <property type="entry name" value="RRM1_RBM26_like"/>
    <property type="match status" value="1"/>
</dbReference>
<feature type="region of interest" description="Disordered" evidence="5">
    <location>
        <begin position="116"/>
        <end position="145"/>
    </location>
</feature>
<dbReference type="GO" id="GO:0008270">
    <property type="term" value="F:zinc ion binding"/>
    <property type="evidence" value="ECO:0007669"/>
    <property type="project" value="UniProtKB-KW"/>
</dbReference>
<organism evidence="8 9">
    <name type="scientific">Dioszegia hungarica</name>
    <dbReference type="NCBI Taxonomy" id="4972"/>
    <lineage>
        <taxon>Eukaryota</taxon>
        <taxon>Fungi</taxon>
        <taxon>Dikarya</taxon>
        <taxon>Basidiomycota</taxon>
        <taxon>Agaricomycotina</taxon>
        <taxon>Tremellomycetes</taxon>
        <taxon>Tremellales</taxon>
        <taxon>Bulleribasidiaceae</taxon>
        <taxon>Dioszegia</taxon>
    </lineage>
</organism>
<dbReference type="AlphaFoldDB" id="A0AA38LUQ1"/>
<dbReference type="PROSITE" id="PS50103">
    <property type="entry name" value="ZF_C3H1"/>
    <property type="match status" value="1"/>
</dbReference>
<evidence type="ECO:0000259" key="7">
    <source>
        <dbReference type="PROSITE" id="PS50103"/>
    </source>
</evidence>
<evidence type="ECO:0000256" key="4">
    <source>
        <dbReference type="PROSITE-ProRule" id="PRU00723"/>
    </source>
</evidence>
<dbReference type="InterPro" id="IPR002483">
    <property type="entry name" value="PWI_dom"/>
</dbReference>
<dbReference type="InterPro" id="IPR045137">
    <property type="entry name" value="RBM26/27"/>
</dbReference>
<feature type="region of interest" description="Disordered" evidence="5">
    <location>
        <begin position="603"/>
        <end position="636"/>
    </location>
</feature>
<dbReference type="InterPro" id="IPR000504">
    <property type="entry name" value="RRM_dom"/>
</dbReference>
<evidence type="ECO:0000256" key="2">
    <source>
        <dbReference type="ARBA" id="ARBA00043866"/>
    </source>
</evidence>
<dbReference type="SUPFAM" id="SSF54928">
    <property type="entry name" value="RNA-binding domain, RBD"/>
    <property type="match status" value="1"/>
</dbReference>
<evidence type="ECO:0008006" key="10">
    <source>
        <dbReference type="Google" id="ProtNLM"/>
    </source>
</evidence>
<dbReference type="InterPro" id="IPR035979">
    <property type="entry name" value="RBD_domain_sf"/>
</dbReference>
<keyword evidence="4" id="KW-0479">Metal-binding</keyword>